<accession>A0A6A7C192</accession>
<dbReference type="PROSITE" id="PS50097">
    <property type="entry name" value="BTB"/>
    <property type="match status" value="1"/>
</dbReference>
<protein>
    <recommendedName>
        <fullName evidence="1">BTB domain-containing protein</fullName>
    </recommendedName>
</protein>
<dbReference type="SUPFAM" id="SSF54695">
    <property type="entry name" value="POZ domain"/>
    <property type="match status" value="1"/>
</dbReference>
<organism evidence="2 3">
    <name type="scientific">Piedraia hortae CBS 480.64</name>
    <dbReference type="NCBI Taxonomy" id="1314780"/>
    <lineage>
        <taxon>Eukaryota</taxon>
        <taxon>Fungi</taxon>
        <taxon>Dikarya</taxon>
        <taxon>Ascomycota</taxon>
        <taxon>Pezizomycotina</taxon>
        <taxon>Dothideomycetes</taxon>
        <taxon>Dothideomycetidae</taxon>
        <taxon>Capnodiales</taxon>
        <taxon>Piedraiaceae</taxon>
        <taxon>Piedraia</taxon>
    </lineage>
</organism>
<dbReference type="PANTHER" id="PTHR47843:SF5">
    <property type="entry name" value="BTB_POZ DOMAIN PROTEIN"/>
    <property type="match status" value="1"/>
</dbReference>
<proteinExistence type="predicted"/>
<feature type="domain" description="BTB" evidence="1">
    <location>
        <begin position="3"/>
        <end position="76"/>
    </location>
</feature>
<dbReference type="AlphaFoldDB" id="A0A6A7C192"/>
<dbReference type="CDD" id="cd18186">
    <property type="entry name" value="BTB_POZ_ZBTB_KLHL-like"/>
    <property type="match status" value="1"/>
</dbReference>
<dbReference type="PANTHER" id="PTHR47843">
    <property type="entry name" value="BTB DOMAIN-CONTAINING PROTEIN-RELATED"/>
    <property type="match status" value="1"/>
</dbReference>
<dbReference type="Gene3D" id="3.30.710.10">
    <property type="entry name" value="Potassium Channel Kv1.1, Chain A"/>
    <property type="match status" value="1"/>
</dbReference>
<dbReference type="Proteomes" id="UP000799421">
    <property type="component" value="Unassembled WGS sequence"/>
</dbReference>
<dbReference type="InterPro" id="IPR011333">
    <property type="entry name" value="SKP1/BTB/POZ_sf"/>
</dbReference>
<name>A0A6A7C192_9PEZI</name>
<dbReference type="EMBL" id="MU005975">
    <property type="protein sequence ID" value="KAF2861072.1"/>
    <property type="molecule type" value="Genomic_DNA"/>
</dbReference>
<reference evidence="2" key="1">
    <citation type="journal article" date="2020" name="Stud. Mycol.">
        <title>101 Dothideomycetes genomes: a test case for predicting lifestyles and emergence of pathogens.</title>
        <authorList>
            <person name="Haridas S."/>
            <person name="Albert R."/>
            <person name="Binder M."/>
            <person name="Bloem J."/>
            <person name="Labutti K."/>
            <person name="Salamov A."/>
            <person name="Andreopoulos B."/>
            <person name="Baker S."/>
            <person name="Barry K."/>
            <person name="Bills G."/>
            <person name="Bluhm B."/>
            <person name="Cannon C."/>
            <person name="Castanera R."/>
            <person name="Culley D."/>
            <person name="Daum C."/>
            <person name="Ezra D."/>
            <person name="Gonzalez J."/>
            <person name="Henrissat B."/>
            <person name="Kuo A."/>
            <person name="Liang C."/>
            <person name="Lipzen A."/>
            <person name="Lutzoni F."/>
            <person name="Magnuson J."/>
            <person name="Mondo S."/>
            <person name="Nolan M."/>
            <person name="Ohm R."/>
            <person name="Pangilinan J."/>
            <person name="Park H.-J."/>
            <person name="Ramirez L."/>
            <person name="Alfaro M."/>
            <person name="Sun H."/>
            <person name="Tritt A."/>
            <person name="Yoshinaga Y."/>
            <person name="Zwiers L.-H."/>
            <person name="Turgeon B."/>
            <person name="Goodwin S."/>
            <person name="Spatafora J."/>
            <person name="Crous P."/>
            <person name="Grigoriev I."/>
        </authorList>
    </citation>
    <scope>NUCLEOTIDE SEQUENCE</scope>
    <source>
        <strain evidence="2">CBS 480.64</strain>
    </source>
</reference>
<dbReference type="OrthoDB" id="6359816at2759"/>
<dbReference type="InterPro" id="IPR000210">
    <property type="entry name" value="BTB/POZ_dom"/>
</dbReference>
<evidence type="ECO:0000313" key="2">
    <source>
        <dbReference type="EMBL" id="KAF2861072.1"/>
    </source>
</evidence>
<feature type="non-terminal residue" evidence="2">
    <location>
        <position position="182"/>
    </location>
</feature>
<feature type="non-terminal residue" evidence="2">
    <location>
        <position position="1"/>
    </location>
</feature>
<sequence length="182" mass="20133">KLTDLTINCGPRSFPVHKMVMGAQSNYFLALENFSEGKSNVVNLKAADPDDRLADDPDAVGLMIDFAYHQHYKVESIPSSAVEKQVNGNLLMHAKVFATAVKYQFDSLKEAAVNYFGLAIQSDREGESLADVIRFVYTSTAEEEMELREIISNTLLIQAYLLNRPDIEAAVKATPDLAFGLV</sequence>
<dbReference type="SMART" id="SM00225">
    <property type="entry name" value="BTB"/>
    <property type="match status" value="1"/>
</dbReference>
<evidence type="ECO:0000313" key="3">
    <source>
        <dbReference type="Proteomes" id="UP000799421"/>
    </source>
</evidence>
<keyword evidence="3" id="KW-1185">Reference proteome</keyword>
<gene>
    <name evidence="2" type="ORF">K470DRAFT_197283</name>
</gene>
<evidence type="ECO:0000259" key="1">
    <source>
        <dbReference type="PROSITE" id="PS50097"/>
    </source>
</evidence>
<dbReference type="Pfam" id="PF00651">
    <property type="entry name" value="BTB"/>
    <property type="match status" value="1"/>
</dbReference>